<sequence length="323" mass="37241">MGFDMVSVPLGYGFQPLENIIDDELITPGTALGELSGSRASTVTYPPRLTRSPVQDILDKERETHGKLRSDPEPIILLPKLSGMRFRWLEDIPAEIRCMVYSNLFSDATFRVHNHSSNACFAWDEALSPSDFLNQQAGLRRGSHRLPLNRSLRPTPMRPDVLLQPYYFPLQQASPTRKDDPSPLQRRRRTSTRQSHSLSTNWKHKLPHHVRDQYQLQHGKRSVKHVLRLFYRKHLFNQIKDLLPLFPTTTIRICALRKKQKDQRDLLPLEKEQCEMLCFQGKQCVVKVPVLAAGDQTESRDQLEVLDMPELEIVFDPAGGYRV</sequence>
<comment type="caution">
    <text evidence="2">The sequence shown here is derived from an EMBL/GenBank/DDBJ whole genome shotgun (WGS) entry which is preliminary data.</text>
</comment>
<evidence type="ECO:0000313" key="2">
    <source>
        <dbReference type="EMBL" id="KAK5091453.1"/>
    </source>
</evidence>
<dbReference type="Proteomes" id="UP001309876">
    <property type="component" value="Unassembled WGS sequence"/>
</dbReference>
<gene>
    <name evidence="2" type="ORF">LTR05_001636</name>
</gene>
<feature type="region of interest" description="Disordered" evidence="1">
    <location>
        <begin position="172"/>
        <end position="202"/>
    </location>
</feature>
<dbReference type="EMBL" id="JAVRRJ010000001">
    <property type="protein sequence ID" value="KAK5091453.1"/>
    <property type="molecule type" value="Genomic_DNA"/>
</dbReference>
<accession>A0AAN7T6N4</accession>
<evidence type="ECO:0000256" key="1">
    <source>
        <dbReference type="SAM" id="MobiDB-lite"/>
    </source>
</evidence>
<reference evidence="2 3" key="1">
    <citation type="submission" date="2023-08" db="EMBL/GenBank/DDBJ databases">
        <title>Black Yeasts Isolated from many extreme environments.</title>
        <authorList>
            <person name="Coleine C."/>
            <person name="Stajich J.E."/>
            <person name="Selbmann L."/>
        </authorList>
    </citation>
    <scope>NUCLEOTIDE SEQUENCE [LARGE SCALE GENOMIC DNA]</scope>
    <source>
        <strain evidence="2 3">CCFEE 5910</strain>
    </source>
</reference>
<name>A0AAN7T6N4_9EURO</name>
<proteinExistence type="predicted"/>
<dbReference type="AlphaFoldDB" id="A0AAN7T6N4"/>
<keyword evidence="3" id="KW-1185">Reference proteome</keyword>
<organism evidence="2 3">
    <name type="scientific">Lithohypha guttulata</name>
    <dbReference type="NCBI Taxonomy" id="1690604"/>
    <lineage>
        <taxon>Eukaryota</taxon>
        <taxon>Fungi</taxon>
        <taxon>Dikarya</taxon>
        <taxon>Ascomycota</taxon>
        <taxon>Pezizomycotina</taxon>
        <taxon>Eurotiomycetes</taxon>
        <taxon>Chaetothyriomycetidae</taxon>
        <taxon>Chaetothyriales</taxon>
        <taxon>Trichomeriaceae</taxon>
        <taxon>Lithohypha</taxon>
    </lineage>
</organism>
<evidence type="ECO:0000313" key="3">
    <source>
        <dbReference type="Proteomes" id="UP001309876"/>
    </source>
</evidence>
<protein>
    <submittedName>
        <fullName evidence="2">Uncharacterized protein</fullName>
    </submittedName>
</protein>